<dbReference type="PANTHER" id="PTHR13538:SF4">
    <property type="entry name" value="N-ALPHA-ACETYLTRANSFERASE 80"/>
    <property type="match status" value="1"/>
</dbReference>
<name>A0A7S4C3U6_CHRCT</name>
<dbReference type="GO" id="GO:0005737">
    <property type="term" value="C:cytoplasm"/>
    <property type="evidence" value="ECO:0007669"/>
    <property type="project" value="TreeGrafter"/>
</dbReference>
<feature type="domain" description="N-acetyltransferase" evidence="1">
    <location>
        <begin position="7"/>
        <end position="156"/>
    </location>
</feature>
<dbReference type="AlphaFoldDB" id="A0A7S4C3U6"/>
<organism evidence="2">
    <name type="scientific">Chrysotila carterae</name>
    <name type="common">Marine alga</name>
    <name type="synonym">Syracosphaera carterae</name>
    <dbReference type="NCBI Taxonomy" id="13221"/>
    <lineage>
        <taxon>Eukaryota</taxon>
        <taxon>Haptista</taxon>
        <taxon>Haptophyta</taxon>
        <taxon>Prymnesiophyceae</taxon>
        <taxon>Isochrysidales</taxon>
        <taxon>Isochrysidaceae</taxon>
        <taxon>Chrysotila</taxon>
    </lineage>
</organism>
<dbReference type="Pfam" id="PF00583">
    <property type="entry name" value="Acetyltransf_1"/>
    <property type="match status" value="1"/>
</dbReference>
<dbReference type="InterPro" id="IPR016181">
    <property type="entry name" value="Acyl_CoA_acyltransferase"/>
</dbReference>
<dbReference type="GO" id="GO:0008080">
    <property type="term" value="F:N-acetyltransferase activity"/>
    <property type="evidence" value="ECO:0007669"/>
    <property type="project" value="InterPro"/>
</dbReference>
<accession>A0A7S4C3U6</accession>
<dbReference type="InterPro" id="IPR000182">
    <property type="entry name" value="GNAT_dom"/>
</dbReference>
<reference evidence="2" key="1">
    <citation type="submission" date="2021-01" db="EMBL/GenBank/DDBJ databases">
        <authorList>
            <person name="Corre E."/>
            <person name="Pelletier E."/>
            <person name="Niang G."/>
            <person name="Scheremetjew M."/>
            <person name="Finn R."/>
            <person name="Kale V."/>
            <person name="Holt S."/>
            <person name="Cochrane G."/>
            <person name="Meng A."/>
            <person name="Brown T."/>
            <person name="Cohen L."/>
        </authorList>
    </citation>
    <scope>NUCLEOTIDE SEQUENCE</scope>
    <source>
        <strain evidence="2">CCMP645</strain>
    </source>
</reference>
<gene>
    <name evidence="2" type="ORF">PCAR00345_LOCUS38060</name>
</gene>
<sequence length="496" mass="53311">MADEGDYSATLLQPQLVSSAAKLLAQQWPTQSVETRAASLDSACRRAATALPCHLVLVQGKAPSFQRVVAHARVQQACENADGFSAAVTSVVVDPRYRRHGLGKRLLRFVEKYASELGYGYMYLWTHDRQDFYYACGYSECEKVTMLSPAMSKLGGEAVGRLEALFSRKAASTGALSAEAVARPDSTWMRKRLLERSAAVSMAHATLRTLAEEAVAEWANSATRPTCAAACRVHLSGSLASSSLEWERQIGPCCGIAALRMARSALRPSGALLVPTMDKHMQMLPHVAHSLAEVTVHGADDASVDASLLQEARTRGFTSDGELFDAHALAVLAGDVCGVHATVLHDEAGSGRAAWRLVPEWLEQGGLAVVAYDKDELKHSPAQRGGHGAHYALVIGYAAACEEQAPMTHGAAHVGGEGTVREYNSPSTQVEQAGPWVDVFGPLLVCVHGLSNRLMVCSLEEMRLSCAQLEQVKPGKDTWVVAPSGLRLRNRVMLLS</sequence>
<dbReference type="InterPro" id="IPR039840">
    <property type="entry name" value="NAA80"/>
</dbReference>
<dbReference type="Gene3D" id="3.40.630.30">
    <property type="match status" value="1"/>
</dbReference>
<dbReference type="PANTHER" id="PTHR13538">
    <property type="entry name" value="N-ACETYLTRANSFERASE 6"/>
    <property type="match status" value="1"/>
</dbReference>
<protein>
    <recommendedName>
        <fullName evidence="1">N-acetyltransferase domain-containing protein</fullName>
    </recommendedName>
</protein>
<evidence type="ECO:0000313" key="2">
    <source>
        <dbReference type="EMBL" id="CAE0785352.1"/>
    </source>
</evidence>
<proteinExistence type="predicted"/>
<evidence type="ECO:0000259" key="1">
    <source>
        <dbReference type="PROSITE" id="PS51186"/>
    </source>
</evidence>
<dbReference type="PROSITE" id="PS51186">
    <property type="entry name" value="GNAT"/>
    <property type="match status" value="1"/>
</dbReference>
<dbReference type="SUPFAM" id="SSF55729">
    <property type="entry name" value="Acyl-CoA N-acyltransferases (Nat)"/>
    <property type="match status" value="1"/>
</dbReference>
<dbReference type="EMBL" id="HBIZ01061278">
    <property type="protein sequence ID" value="CAE0785352.1"/>
    <property type="molecule type" value="Transcribed_RNA"/>
</dbReference>
<dbReference type="CDD" id="cd04301">
    <property type="entry name" value="NAT_SF"/>
    <property type="match status" value="1"/>
</dbReference>
<dbReference type="GO" id="GO:1905502">
    <property type="term" value="F:acetyl-CoA binding"/>
    <property type="evidence" value="ECO:0007669"/>
    <property type="project" value="TreeGrafter"/>
</dbReference>
<dbReference type="Pfam" id="PF21646">
    <property type="entry name" value="ACTMAP-like_C"/>
    <property type="match status" value="1"/>
</dbReference>